<dbReference type="GO" id="GO:0004129">
    <property type="term" value="F:cytochrome-c oxidase activity"/>
    <property type="evidence" value="ECO:0007669"/>
    <property type="project" value="UniProtKB-EC"/>
</dbReference>
<evidence type="ECO:0000256" key="7">
    <source>
        <dbReference type="ARBA" id="ARBA00022660"/>
    </source>
</evidence>
<dbReference type="GO" id="GO:0006119">
    <property type="term" value="P:oxidative phosphorylation"/>
    <property type="evidence" value="ECO:0007669"/>
    <property type="project" value="UniProtKB-UniPathway"/>
</dbReference>
<keyword evidence="14" id="KW-0186">Copper</keyword>
<dbReference type="InterPro" id="IPR023616">
    <property type="entry name" value="Cyt_c_oxase-like_su1_dom"/>
</dbReference>
<evidence type="ECO:0000256" key="10">
    <source>
        <dbReference type="ARBA" id="ARBA00022967"/>
    </source>
</evidence>
<feature type="transmembrane region" description="Helical" evidence="19">
    <location>
        <begin position="213"/>
        <end position="241"/>
    </location>
</feature>
<dbReference type="GO" id="GO:0046872">
    <property type="term" value="F:metal ion binding"/>
    <property type="evidence" value="ECO:0007669"/>
    <property type="project" value="UniProtKB-KW"/>
</dbReference>
<feature type="transmembrane region" description="Helical" evidence="19">
    <location>
        <begin position="363"/>
        <end position="386"/>
    </location>
</feature>
<dbReference type="Pfam" id="PF00115">
    <property type="entry name" value="COX1"/>
    <property type="match status" value="1"/>
</dbReference>
<evidence type="ECO:0000313" key="22">
    <source>
        <dbReference type="EMBL" id="ABX10602.1"/>
    </source>
</evidence>
<dbReference type="Gene3D" id="1.20.210.10">
    <property type="entry name" value="Cytochrome c oxidase-like, subunit I domain"/>
    <property type="match status" value="1"/>
</dbReference>
<dbReference type="Gene3D" id="1.20.120.80">
    <property type="entry name" value="Cytochrome c oxidase, subunit III, four-helix bundle"/>
    <property type="match status" value="1"/>
</dbReference>
<evidence type="ECO:0000256" key="11">
    <source>
        <dbReference type="ARBA" id="ARBA00022982"/>
    </source>
</evidence>
<dbReference type="PRINTS" id="PR01165">
    <property type="entry name" value="CYCOXIDASEI"/>
</dbReference>
<feature type="transmembrane region" description="Helical" evidence="19">
    <location>
        <begin position="175"/>
        <end position="201"/>
    </location>
</feature>
<proteinExistence type="inferred from homology"/>
<dbReference type="EMBL" id="EF591885">
    <property type="protein sequence ID" value="ABX10602.1"/>
    <property type="molecule type" value="Genomic_DNA"/>
</dbReference>
<reference evidence="22" key="1">
    <citation type="journal article" date="2007" name="ISME J.">
        <title>Fosmids of novel marine Planctomycetes from the Namibian and Oregon coast upwelling systems and their cross-comparison with planctomycete genomes.</title>
        <authorList>
            <person name="Woebken D."/>
            <person name="Teeling H."/>
            <person name="Wecker P."/>
            <person name="Dumitriu A."/>
            <person name="Kostadinov I."/>
            <person name="DeLong E.F."/>
            <person name="Amann R."/>
            <person name="Gloeckner F.O."/>
        </authorList>
    </citation>
    <scope>NUCLEOTIDE SEQUENCE</scope>
</reference>
<sequence>MSDSEGLVSDDVANADSAANADGVVEQSMSTGRLLSWVSTVDHKKIGILYICTAVFFLAVGGLEALLIRVQLLFPNNTFLSPDLFNQMFTMHGTTMVFLVGMPVLVGFQNYFVPLMIGARDVAFPRLNAMSYWLLPFGGILLYFSFMTGKAPDAGWFSYAPLSTKPYNLMPAQDYWIIGLICLGIGSVAASINIFVTVLQCRAPGMSLQRVPLFVWMSLMTAILTILALPALNSALAMLLIDRLLGAAFFEPARGGSAVLWQHYFWVFGHPEVYILILPAFGMISEVIPVFSRKPIYGYAFVAGSSAVIVLLSYGVWAHHMFAVGLGMGADMFFAVGTLLIALPTGLKVFNWTATMWGGSIRLTTAMMFAVAFLLEFVIGGLTGVMFAAVPIDWQLTDTYFVVGHFHYVLIGGTVFGLFSATYYWFPKITGRMLSERLGKWQLWLWVFGLNATFLSQHVLGVMGMPRRVYTYADNPGWMALNAFAGAGAVAMAVGTLVLLLNIWVSLRRGEKAGDNPWEAFTLEWATSSPPPPENFAVIPEVSSRRPVWDLDHPDATDSQKEQTPADSGWRPDKAITSVWAFVASEAVFFLLLLVAYVVFNTNLVGEITSASVLDVTRTAFFSVALLGSSFTLWKAEAFLKSGKFAQFRLWLALTITLGAIFIGGQAIEYYGLISSDVTISDNLFTATFFTVTGFHGLHVIVGLIALSIVFVLAVKQDRNVLHGSALKAIGIYWHFVDVVWIAVFCIIYLGFMQ</sequence>
<dbReference type="InterPro" id="IPR014241">
    <property type="entry name" value="Cyt_c_oxidase_su1_bac"/>
</dbReference>
<keyword evidence="8 17" id="KW-0812">Transmembrane</keyword>
<feature type="transmembrane region" description="Helical" evidence="19">
    <location>
        <begin position="406"/>
        <end position="426"/>
    </location>
</feature>
<dbReference type="AlphaFoldDB" id="A9LGT1"/>
<feature type="transmembrane region" description="Helical" evidence="19">
    <location>
        <begin position="296"/>
        <end position="316"/>
    </location>
</feature>
<feature type="transmembrane region" description="Helical" evidence="19">
    <location>
        <begin position="88"/>
        <end position="108"/>
    </location>
</feature>
<name>A9LGT1_9BACT</name>
<dbReference type="PANTHER" id="PTHR10422:SF18">
    <property type="entry name" value="CYTOCHROME C OXIDASE SUBUNIT 1"/>
    <property type="match status" value="1"/>
</dbReference>
<evidence type="ECO:0000256" key="5">
    <source>
        <dbReference type="ARBA" id="ARBA00022475"/>
    </source>
</evidence>
<dbReference type="InterPro" id="IPR023615">
    <property type="entry name" value="Cyt_c_Oxase_su1_BS"/>
</dbReference>
<feature type="compositionally biased region" description="Basic and acidic residues" evidence="18">
    <location>
        <begin position="550"/>
        <end position="561"/>
    </location>
</feature>
<dbReference type="InterPro" id="IPR000298">
    <property type="entry name" value="Cyt_c_oxidase-like_su3"/>
</dbReference>
<dbReference type="PROSITE" id="PS50253">
    <property type="entry name" value="COX3"/>
    <property type="match status" value="1"/>
</dbReference>
<keyword evidence="10" id="KW-1278">Translocase</keyword>
<feature type="transmembrane region" description="Helical" evidence="19">
    <location>
        <begin position="438"/>
        <end position="460"/>
    </location>
</feature>
<evidence type="ECO:0000256" key="3">
    <source>
        <dbReference type="ARBA" id="ARBA00012949"/>
    </source>
</evidence>
<keyword evidence="4 17" id="KW-0813">Transport</keyword>
<comment type="subcellular location">
    <subcellularLocation>
        <location evidence="1">Cell membrane</location>
        <topology evidence="1">Multi-pass membrane protein</topology>
    </subcellularLocation>
</comment>
<gene>
    <name evidence="22" type="primary">ctaD</name>
    <name evidence="22" type="ORF">6N14_9</name>
</gene>
<keyword evidence="15 19" id="KW-0472">Membrane</keyword>
<evidence type="ECO:0000256" key="1">
    <source>
        <dbReference type="ARBA" id="ARBA00004651"/>
    </source>
</evidence>
<evidence type="ECO:0000256" key="2">
    <source>
        <dbReference type="ARBA" id="ARBA00004673"/>
    </source>
</evidence>
<keyword evidence="6 17" id="KW-0349">Heme</keyword>
<evidence type="ECO:0000256" key="9">
    <source>
        <dbReference type="ARBA" id="ARBA00022723"/>
    </source>
</evidence>
<feature type="transmembrane region" description="Helical" evidence="19">
    <location>
        <begin position="727"/>
        <end position="752"/>
    </location>
</feature>
<feature type="transmembrane region" description="Helical" evidence="19">
    <location>
        <begin position="579"/>
        <end position="600"/>
    </location>
</feature>
<feature type="domain" description="Heme-copper oxidase subunit III family profile" evidence="20">
    <location>
        <begin position="578"/>
        <end position="753"/>
    </location>
</feature>
<dbReference type="NCBIfam" id="TIGR02891">
    <property type="entry name" value="CtaD_CoxA"/>
    <property type="match status" value="1"/>
</dbReference>
<evidence type="ECO:0000259" key="21">
    <source>
        <dbReference type="PROSITE" id="PS50855"/>
    </source>
</evidence>
<comment type="pathway">
    <text evidence="2">Energy metabolism; oxidative phosphorylation.</text>
</comment>
<dbReference type="InterPro" id="IPR000883">
    <property type="entry name" value="Cyt_C_Oxase_1"/>
</dbReference>
<evidence type="ECO:0000256" key="14">
    <source>
        <dbReference type="ARBA" id="ARBA00023008"/>
    </source>
</evidence>
<keyword evidence="22" id="KW-0560">Oxidoreductase</keyword>
<evidence type="ECO:0000256" key="4">
    <source>
        <dbReference type="ARBA" id="ARBA00022448"/>
    </source>
</evidence>
<dbReference type="SUPFAM" id="SSF81442">
    <property type="entry name" value="Cytochrome c oxidase subunit I-like"/>
    <property type="match status" value="1"/>
</dbReference>
<dbReference type="PROSITE" id="PS50855">
    <property type="entry name" value="COX1"/>
    <property type="match status" value="1"/>
</dbReference>
<evidence type="ECO:0000256" key="12">
    <source>
        <dbReference type="ARBA" id="ARBA00022989"/>
    </source>
</evidence>
<keyword evidence="9" id="KW-0479">Metal-binding</keyword>
<feature type="transmembrane region" description="Helical" evidence="19">
    <location>
        <begin position="129"/>
        <end position="146"/>
    </location>
</feature>
<keyword evidence="12 19" id="KW-1133">Transmembrane helix</keyword>
<keyword evidence="7 17" id="KW-0679">Respiratory chain</keyword>
<dbReference type="CDD" id="cd00386">
    <property type="entry name" value="Heme_Cu_Oxidase_III_like"/>
    <property type="match status" value="1"/>
</dbReference>
<feature type="transmembrane region" description="Helical" evidence="19">
    <location>
        <begin position="480"/>
        <end position="505"/>
    </location>
</feature>
<feature type="domain" description="Cytochrome oxidase subunit I profile" evidence="21">
    <location>
        <begin position="37"/>
        <end position="543"/>
    </location>
</feature>
<feature type="transmembrane region" description="Helical" evidence="19">
    <location>
        <begin position="322"/>
        <end position="343"/>
    </location>
</feature>
<comment type="catalytic activity">
    <reaction evidence="16">
        <text>4 Fe(II)-[cytochrome c] + O2 + 8 H(+)(in) = 4 Fe(III)-[cytochrome c] + 2 H2O + 4 H(+)(out)</text>
        <dbReference type="Rhea" id="RHEA:11436"/>
        <dbReference type="Rhea" id="RHEA-COMP:10350"/>
        <dbReference type="Rhea" id="RHEA-COMP:14399"/>
        <dbReference type="ChEBI" id="CHEBI:15377"/>
        <dbReference type="ChEBI" id="CHEBI:15378"/>
        <dbReference type="ChEBI" id="CHEBI:15379"/>
        <dbReference type="ChEBI" id="CHEBI:29033"/>
        <dbReference type="ChEBI" id="CHEBI:29034"/>
        <dbReference type="EC" id="7.1.1.9"/>
    </reaction>
</comment>
<evidence type="ECO:0000256" key="15">
    <source>
        <dbReference type="ARBA" id="ARBA00023136"/>
    </source>
</evidence>
<dbReference type="GO" id="GO:0022904">
    <property type="term" value="P:respiratory electron transport chain"/>
    <property type="evidence" value="ECO:0007669"/>
    <property type="project" value="InterPro"/>
</dbReference>
<dbReference type="InterPro" id="IPR035973">
    <property type="entry name" value="Cyt_c_oxidase_su3-like_sf"/>
</dbReference>
<dbReference type="InterPro" id="IPR013833">
    <property type="entry name" value="Cyt_c_oxidase_su3_a-hlx"/>
</dbReference>
<dbReference type="SUPFAM" id="SSF81452">
    <property type="entry name" value="Cytochrome c oxidase subunit III-like"/>
    <property type="match status" value="1"/>
</dbReference>
<feature type="transmembrane region" description="Helical" evidence="19">
    <location>
        <begin position="688"/>
        <end position="715"/>
    </location>
</feature>
<keyword evidence="5" id="KW-1003">Cell membrane</keyword>
<evidence type="ECO:0000256" key="16">
    <source>
        <dbReference type="ARBA" id="ARBA00047816"/>
    </source>
</evidence>
<feature type="transmembrane region" description="Helical" evidence="19">
    <location>
        <begin position="648"/>
        <end position="668"/>
    </location>
</feature>
<keyword evidence="11 17" id="KW-0249">Electron transport</keyword>
<dbReference type="PROSITE" id="PS00077">
    <property type="entry name" value="COX1_CUB"/>
    <property type="match status" value="1"/>
</dbReference>
<keyword evidence="13" id="KW-0408">Iron</keyword>
<dbReference type="FunFam" id="1.20.210.10:FF:000006">
    <property type="entry name" value="Cytochrome c oxidase subunit 1"/>
    <property type="match status" value="1"/>
</dbReference>
<feature type="transmembrane region" description="Helical" evidence="19">
    <location>
        <begin position="48"/>
        <end position="68"/>
    </location>
</feature>
<dbReference type="EC" id="7.1.1.9" evidence="3"/>
<dbReference type="GO" id="GO:0020037">
    <property type="term" value="F:heme binding"/>
    <property type="evidence" value="ECO:0007669"/>
    <property type="project" value="InterPro"/>
</dbReference>
<dbReference type="GO" id="GO:0015990">
    <property type="term" value="P:electron transport coupled proton transport"/>
    <property type="evidence" value="ECO:0007669"/>
    <property type="project" value="InterPro"/>
</dbReference>
<feature type="region of interest" description="Disordered" evidence="18">
    <location>
        <begin position="550"/>
        <end position="570"/>
    </location>
</feature>
<dbReference type="InterPro" id="IPR036927">
    <property type="entry name" value="Cyt_c_oxase-like_su1_sf"/>
</dbReference>
<dbReference type="UniPathway" id="UPA00705"/>
<evidence type="ECO:0000256" key="18">
    <source>
        <dbReference type="SAM" id="MobiDB-lite"/>
    </source>
</evidence>
<evidence type="ECO:0000256" key="13">
    <source>
        <dbReference type="ARBA" id="ARBA00023004"/>
    </source>
</evidence>
<evidence type="ECO:0000259" key="20">
    <source>
        <dbReference type="PROSITE" id="PS50253"/>
    </source>
</evidence>
<protein>
    <recommendedName>
        <fullName evidence="3">cytochrome-c oxidase</fullName>
        <ecNumber evidence="3">7.1.1.9</ecNumber>
    </recommendedName>
</protein>
<dbReference type="GO" id="GO:0016491">
    <property type="term" value="F:oxidoreductase activity"/>
    <property type="evidence" value="ECO:0007669"/>
    <property type="project" value="UniProtKB-KW"/>
</dbReference>
<dbReference type="GO" id="GO:0005886">
    <property type="term" value="C:plasma membrane"/>
    <property type="evidence" value="ECO:0007669"/>
    <property type="project" value="UniProtKB-SubCell"/>
</dbReference>
<feature type="transmembrane region" description="Helical" evidence="19">
    <location>
        <begin position="261"/>
        <end position="284"/>
    </location>
</feature>
<accession>A9LGT1</accession>
<feature type="transmembrane region" description="Helical" evidence="19">
    <location>
        <begin position="620"/>
        <end position="636"/>
    </location>
</feature>
<evidence type="ECO:0000256" key="17">
    <source>
        <dbReference type="RuleBase" id="RU000370"/>
    </source>
</evidence>
<evidence type="ECO:0000256" key="8">
    <source>
        <dbReference type="ARBA" id="ARBA00022692"/>
    </source>
</evidence>
<evidence type="ECO:0000256" key="6">
    <source>
        <dbReference type="ARBA" id="ARBA00022617"/>
    </source>
</evidence>
<organism evidence="22">
    <name type="scientific">uncultured planctomycete 6N14</name>
    <dbReference type="NCBI Taxonomy" id="455069"/>
    <lineage>
        <taxon>Bacteria</taxon>
        <taxon>Pseudomonadati</taxon>
        <taxon>Planctomycetota</taxon>
        <taxon>Planctomycetia</taxon>
        <taxon>Planctomycetales</taxon>
        <taxon>environmental samples</taxon>
    </lineage>
</organism>
<dbReference type="Pfam" id="PF00510">
    <property type="entry name" value="COX3"/>
    <property type="match status" value="1"/>
</dbReference>
<dbReference type="PANTHER" id="PTHR10422">
    <property type="entry name" value="CYTOCHROME C OXIDASE SUBUNIT 1"/>
    <property type="match status" value="1"/>
</dbReference>
<evidence type="ECO:0000256" key="19">
    <source>
        <dbReference type="SAM" id="Phobius"/>
    </source>
</evidence>
<comment type="similarity">
    <text evidence="17">Belongs to the heme-copper respiratory oxidase family.</text>
</comment>